<keyword evidence="1" id="KW-0539">Nucleus</keyword>
<gene>
    <name evidence="3" type="ORF">K444DRAFT_540667</name>
</gene>
<dbReference type="PANTHER" id="PTHR38791">
    <property type="entry name" value="ZN(II)2CYS6 TRANSCRIPTION FACTOR (EUROFUNG)-RELATED-RELATED"/>
    <property type="match status" value="1"/>
</dbReference>
<dbReference type="InterPro" id="IPR036864">
    <property type="entry name" value="Zn2-C6_fun-type_DNA-bd_sf"/>
</dbReference>
<reference evidence="3 4" key="1">
    <citation type="submission" date="2016-04" db="EMBL/GenBank/DDBJ databases">
        <title>A degradative enzymes factory behind the ericoid mycorrhizal symbiosis.</title>
        <authorList>
            <consortium name="DOE Joint Genome Institute"/>
            <person name="Martino E."/>
            <person name="Morin E."/>
            <person name="Grelet G."/>
            <person name="Kuo A."/>
            <person name="Kohler A."/>
            <person name="Daghino S."/>
            <person name="Barry K."/>
            <person name="Choi C."/>
            <person name="Cichocki N."/>
            <person name="Clum A."/>
            <person name="Copeland A."/>
            <person name="Hainaut M."/>
            <person name="Haridas S."/>
            <person name="Labutti K."/>
            <person name="Lindquist E."/>
            <person name="Lipzen A."/>
            <person name="Khouja H.-R."/>
            <person name="Murat C."/>
            <person name="Ohm R."/>
            <person name="Olson A."/>
            <person name="Spatafora J."/>
            <person name="Veneault-Fourrey C."/>
            <person name="Henrissat B."/>
            <person name="Grigoriev I."/>
            <person name="Martin F."/>
            <person name="Perotto S."/>
        </authorList>
    </citation>
    <scope>NUCLEOTIDE SEQUENCE [LARGE SCALE GENOMIC DNA]</scope>
    <source>
        <strain evidence="3 4">E</strain>
    </source>
</reference>
<dbReference type="SUPFAM" id="SSF57701">
    <property type="entry name" value="Zn2/Cys6 DNA-binding domain"/>
    <property type="match status" value="1"/>
</dbReference>
<dbReference type="CDD" id="cd00067">
    <property type="entry name" value="GAL4"/>
    <property type="match status" value="1"/>
</dbReference>
<dbReference type="STRING" id="1095630.A0A2J6SSY3"/>
<dbReference type="InParanoid" id="A0A2J6SSY3"/>
<dbReference type="InterPro" id="IPR053175">
    <property type="entry name" value="DHMBA_Reg_Transcription_Factor"/>
</dbReference>
<dbReference type="Gene3D" id="4.10.240.10">
    <property type="entry name" value="Zn(2)-C6 fungal-type DNA-binding domain"/>
    <property type="match status" value="1"/>
</dbReference>
<evidence type="ECO:0000313" key="4">
    <source>
        <dbReference type="Proteomes" id="UP000235371"/>
    </source>
</evidence>
<dbReference type="InterPro" id="IPR001138">
    <property type="entry name" value="Zn2Cys6_DnaBD"/>
</dbReference>
<dbReference type="PANTHER" id="PTHR38791:SF1">
    <property type="entry name" value="TRANSCRIPTION FACTOR, PUTATIVE-RELATED"/>
    <property type="match status" value="1"/>
</dbReference>
<dbReference type="AlphaFoldDB" id="A0A2J6SSY3"/>
<dbReference type="GO" id="GO:0000981">
    <property type="term" value="F:DNA-binding transcription factor activity, RNA polymerase II-specific"/>
    <property type="evidence" value="ECO:0007669"/>
    <property type="project" value="InterPro"/>
</dbReference>
<evidence type="ECO:0000313" key="3">
    <source>
        <dbReference type="EMBL" id="PMD53860.1"/>
    </source>
</evidence>
<dbReference type="GO" id="GO:0008270">
    <property type="term" value="F:zinc ion binding"/>
    <property type="evidence" value="ECO:0007669"/>
    <property type="project" value="InterPro"/>
</dbReference>
<organism evidence="3 4">
    <name type="scientific">Hyaloscypha bicolor E</name>
    <dbReference type="NCBI Taxonomy" id="1095630"/>
    <lineage>
        <taxon>Eukaryota</taxon>
        <taxon>Fungi</taxon>
        <taxon>Dikarya</taxon>
        <taxon>Ascomycota</taxon>
        <taxon>Pezizomycotina</taxon>
        <taxon>Leotiomycetes</taxon>
        <taxon>Helotiales</taxon>
        <taxon>Hyaloscyphaceae</taxon>
        <taxon>Hyaloscypha</taxon>
        <taxon>Hyaloscypha bicolor</taxon>
    </lineage>
</organism>
<dbReference type="PROSITE" id="PS50048">
    <property type="entry name" value="ZN2_CY6_FUNGAL_2"/>
    <property type="match status" value="1"/>
</dbReference>
<evidence type="ECO:0000256" key="1">
    <source>
        <dbReference type="ARBA" id="ARBA00023242"/>
    </source>
</evidence>
<dbReference type="SMART" id="SM00066">
    <property type="entry name" value="GAL4"/>
    <property type="match status" value="1"/>
</dbReference>
<dbReference type="Pfam" id="PF00172">
    <property type="entry name" value="Zn_clus"/>
    <property type="match status" value="1"/>
</dbReference>
<sequence>MVFRCQTCKSRHVKCDAVQPICSRCKKAGRTCKWDPNDHVAETGLHFKIENSFAGGQPRRPRKVKELVSEPVDFPSLAPLSIPAAPSHAVDVQAFHYWLENFMFRLKDLPDIGHEYNAYVIFHWARARPGSGLHLGLFAYSHAVFGRANRMEKALEDAARAHSQAIVTMQKEMEDFEQLPDENIDQLLVTTMLMSSYQNTMYGIQIPHPSSAVDEVGSRLWQSLCHHEGALALLKLRQEHGRPPYLPLHRVVRRQVIRTCILRGVPVPDFLQSGGDYGEEGPALEVDAFMVRVATLRNKSMFLLSRESLDPPFDTQIFEDVAIKALELHSAIASWSESLPEDWTFSTRFSSESLNGRGHVYSNTLHTYFTHGHAAIWNRYRAIQLIVNSIRLRSLSHQLETLDYPSQRSLVVIQQEACRNNMELLTADLCAGVLFFFNSLDPTGLRTLQLGKFTITTDDEILPKVAGLLAWPLTVAVSCEYITESQRQWLKGKLKIVAKSLGDAVLESVVEQGEFRF</sequence>
<name>A0A2J6SSY3_9HELO</name>
<dbReference type="EMBL" id="KZ613866">
    <property type="protein sequence ID" value="PMD53860.1"/>
    <property type="molecule type" value="Genomic_DNA"/>
</dbReference>
<dbReference type="Proteomes" id="UP000235371">
    <property type="component" value="Unassembled WGS sequence"/>
</dbReference>
<evidence type="ECO:0000259" key="2">
    <source>
        <dbReference type="PROSITE" id="PS50048"/>
    </source>
</evidence>
<accession>A0A2J6SSY3</accession>
<protein>
    <recommendedName>
        <fullName evidence="2">Zn(2)-C6 fungal-type domain-containing protein</fullName>
    </recommendedName>
</protein>
<keyword evidence="4" id="KW-1185">Reference proteome</keyword>
<feature type="domain" description="Zn(2)-C6 fungal-type" evidence="2">
    <location>
        <begin position="4"/>
        <end position="34"/>
    </location>
</feature>
<dbReference type="GeneID" id="36583810"/>
<dbReference type="RefSeq" id="XP_024730764.1">
    <property type="nucleotide sequence ID" value="XM_024875731.1"/>
</dbReference>
<proteinExistence type="predicted"/>
<dbReference type="OrthoDB" id="2991872at2759"/>